<keyword evidence="4" id="KW-0809">Transit peptide</keyword>
<dbReference type="Pfam" id="PF02657">
    <property type="entry name" value="SufE"/>
    <property type="match status" value="1"/>
</dbReference>
<evidence type="ECO:0000313" key="8">
    <source>
        <dbReference type="Proteomes" id="UP000236161"/>
    </source>
</evidence>
<feature type="compositionally biased region" description="Low complexity" evidence="5">
    <location>
        <begin position="66"/>
        <end position="79"/>
    </location>
</feature>
<dbReference type="GO" id="GO:0016226">
    <property type="term" value="P:iron-sulfur cluster assembly"/>
    <property type="evidence" value="ECO:0007669"/>
    <property type="project" value="TreeGrafter"/>
</dbReference>
<dbReference type="FunFam" id="3.30.300.90:FF:000004">
    <property type="entry name" value="SufE-like protein, chloroplastic"/>
    <property type="match status" value="1"/>
</dbReference>
<dbReference type="Pfam" id="PF01722">
    <property type="entry name" value="BolA"/>
    <property type="match status" value="1"/>
</dbReference>
<evidence type="ECO:0000256" key="3">
    <source>
        <dbReference type="ARBA" id="ARBA00022640"/>
    </source>
</evidence>
<dbReference type="AlphaFoldDB" id="A0A2I0A747"/>
<protein>
    <submittedName>
        <fullName evidence="7">SufE-like protein, chloroplastic</fullName>
    </submittedName>
</protein>
<evidence type="ECO:0000256" key="2">
    <source>
        <dbReference type="ARBA" id="ARBA00022528"/>
    </source>
</evidence>
<dbReference type="GO" id="GO:0009507">
    <property type="term" value="C:chloroplast"/>
    <property type="evidence" value="ECO:0007669"/>
    <property type="project" value="UniProtKB-SubCell"/>
</dbReference>
<dbReference type="InterPro" id="IPR002634">
    <property type="entry name" value="BolA"/>
</dbReference>
<sequence>MAATSASLRLFSQKVLQSPTRKLHTSFSKALILIPNSLFYLFASPISFQRLSKSSPQPIVRPRSHPQQQQSASSSDPPADDAVVNLLPPALREIVALFQSVGDDPKAKYQQLLHYGSQLPPLDPRFKNDEHRVRGCVSQVWVRAFPDPADPAVVRFEADSDSSLTKGLAALLVFGLSGYPAPVISRVLPEFVLLLGLRQSLTPSRNNGFLNMLKIMQEKALQVHNTVEGDCSDDYDDYHDDRDLTINVNGWRPLDYAAAKNEDYSSSADAEARFVLKEKDASLARENDMDGHAKDEDDSALVDGDEAEAEAEADVPLILSSGTGGRGERIKELLQSSLSPVELDVEDISHLHSGHAGIAGSRSGETHFNVKVVSAGFEGKSLVKRHRLVYDLLHDELQSGLHALSIDAKTPSEVKQPS</sequence>
<evidence type="ECO:0000256" key="4">
    <source>
        <dbReference type="ARBA" id="ARBA00022946"/>
    </source>
</evidence>
<gene>
    <name evidence="7" type="ORF">AXF42_Ash002723</name>
</gene>
<dbReference type="SUPFAM" id="SSF82649">
    <property type="entry name" value="SufE/NifU"/>
    <property type="match status" value="1"/>
</dbReference>
<accession>A0A2I0A747</accession>
<dbReference type="PANTHER" id="PTHR46230">
    <property type="match status" value="1"/>
</dbReference>
<organism evidence="7 8">
    <name type="scientific">Apostasia shenzhenica</name>
    <dbReference type="NCBI Taxonomy" id="1088818"/>
    <lineage>
        <taxon>Eukaryota</taxon>
        <taxon>Viridiplantae</taxon>
        <taxon>Streptophyta</taxon>
        <taxon>Embryophyta</taxon>
        <taxon>Tracheophyta</taxon>
        <taxon>Spermatophyta</taxon>
        <taxon>Magnoliopsida</taxon>
        <taxon>Liliopsida</taxon>
        <taxon>Asparagales</taxon>
        <taxon>Orchidaceae</taxon>
        <taxon>Apostasioideae</taxon>
        <taxon>Apostasia</taxon>
    </lineage>
</organism>
<reference evidence="7 8" key="1">
    <citation type="journal article" date="2017" name="Nature">
        <title>The Apostasia genome and the evolution of orchids.</title>
        <authorList>
            <person name="Zhang G.Q."/>
            <person name="Liu K.W."/>
            <person name="Li Z."/>
            <person name="Lohaus R."/>
            <person name="Hsiao Y.Y."/>
            <person name="Niu S.C."/>
            <person name="Wang J.Y."/>
            <person name="Lin Y.C."/>
            <person name="Xu Q."/>
            <person name="Chen L.J."/>
            <person name="Yoshida K."/>
            <person name="Fujiwara S."/>
            <person name="Wang Z.W."/>
            <person name="Zhang Y.Q."/>
            <person name="Mitsuda N."/>
            <person name="Wang M."/>
            <person name="Liu G.H."/>
            <person name="Pecoraro L."/>
            <person name="Huang H.X."/>
            <person name="Xiao X.J."/>
            <person name="Lin M."/>
            <person name="Wu X.Y."/>
            <person name="Wu W.L."/>
            <person name="Chen Y.Y."/>
            <person name="Chang S.B."/>
            <person name="Sakamoto S."/>
            <person name="Ohme-Takagi M."/>
            <person name="Yagi M."/>
            <person name="Zeng S.J."/>
            <person name="Shen C.Y."/>
            <person name="Yeh C.M."/>
            <person name="Luo Y.B."/>
            <person name="Tsai W.C."/>
            <person name="Van de Peer Y."/>
            <person name="Liu Z.J."/>
        </authorList>
    </citation>
    <scope>NUCLEOTIDE SEQUENCE [LARGE SCALE GENOMIC DNA]</scope>
    <source>
        <strain evidence="8">cv. Shenzhen</strain>
        <tissue evidence="7">Stem</tissue>
    </source>
</reference>
<keyword evidence="2" id="KW-0150">Chloroplast</keyword>
<dbReference type="EMBL" id="KZ452013">
    <property type="protein sequence ID" value="PKA51358.1"/>
    <property type="molecule type" value="Genomic_DNA"/>
</dbReference>
<keyword evidence="3" id="KW-0934">Plastid</keyword>
<dbReference type="SUPFAM" id="SSF82657">
    <property type="entry name" value="BolA-like"/>
    <property type="match status" value="1"/>
</dbReference>
<dbReference type="STRING" id="1088818.A0A2I0A747"/>
<dbReference type="InterPro" id="IPR036065">
    <property type="entry name" value="BolA-like_sf"/>
</dbReference>
<dbReference type="Gene3D" id="3.90.1010.10">
    <property type="match status" value="1"/>
</dbReference>
<dbReference type="InterPro" id="IPR003808">
    <property type="entry name" value="Fe-S_metab-assoc_dom"/>
</dbReference>
<evidence type="ECO:0000256" key="1">
    <source>
        <dbReference type="ARBA" id="ARBA00004229"/>
    </source>
</evidence>
<dbReference type="Gene3D" id="3.30.300.90">
    <property type="entry name" value="BolA-like"/>
    <property type="match status" value="1"/>
</dbReference>
<keyword evidence="8" id="KW-1185">Reference proteome</keyword>
<dbReference type="PANTHER" id="PTHR46230:SF3">
    <property type="entry name" value="SUFE-LIKE PROTEIN 1, CHLOROPLASTIC_MITOCHONDRIAL"/>
    <property type="match status" value="1"/>
</dbReference>
<feature type="domain" description="Fe-S metabolism associated" evidence="6">
    <location>
        <begin position="103"/>
        <end position="218"/>
    </location>
</feature>
<feature type="region of interest" description="Disordered" evidence="5">
    <location>
        <begin position="54"/>
        <end position="79"/>
    </location>
</feature>
<comment type="subcellular location">
    <subcellularLocation>
        <location evidence="1">Plastid</location>
        <location evidence="1">Chloroplast</location>
    </subcellularLocation>
</comment>
<proteinExistence type="predicted"/>
<evidence type="ECO:0000259" key="6">
    <source>
        <dbReference type="Pfam" id="PF02657"/>
    </source>
</evidence>
<evidence type="ECO:0000256" key="5">
    <source>
        <dbReference type="SAM" id="MobiDB-lite"/>
    </source>
</evidence>
<name>A0A2I0A747_9ASPA</name>
<dbReference type="Proteomes" id="UP000236161">
    <property type="component" value="Unassembled WGS sequence"/>
</dbReference>
<evidence type="ECO:0000313" key="7">
    <source>
        <dbReference type="EMBL" id="PKA51358.1"/>
    </source>
</evidence>
<dbReference type="OrthoDB" id="411584at2759"/>